<gene>
    <name evidence="2" type="ORF">ACFPET_03900</name>
</gene>
<sequence length="401" mass="43088">MLFEADAAAVEQCGDLWIRLYESNEGMRERIFRSADQLRNFWKGDAAEAFIEGGAQPLLDYIDQWGAKVFEFGHYYHSSIAEHIRDAKTGSEQLGEFGESNLSPRENLSLSEFLAARHGSEGKHLSGSSSEKLEYEKYLEKRKSRLAEIVFKLAQEYENAAARLPEVPADESDGEGYVQPTPPTYTDTPTDMSYGAPGSLTQEGGDLGDDDGDTEFLDEPEETSAGWALNEEDDDFEPSGGLAGGGSVGGMTLGSSVSGGVSSALVSGGGAAPAVGGGLFSTGNRQMPSTTGAGGGFRNPHQAGGMVKNNSTGGASSSRGTGVGQSNANRSSASSSGGNRNKPRQPTRFNVDTKESNSASTARQRQREEEEERKERRRAYSQYEDQMSWEPTEDLDLYGDD</sequence>
<evidence type="ECO:0000313" key="3">
    <source>
        <dbReference type="Proteomes" id="UP001595823"/>
    </source>
</evidence>
<dbReference type="SUPFAM" id="SSF140453">
    <property type="entry name" value="EsxAB dimer-like"/>
    <property type="match status" value="1"/>
</dbReference>
<reference evidence="3" key="1">
    <citation type="journal article" date="2019" name="Int. J. Syst. Evol. Microbiol.">
        <title>The Global Catalogue of Microorganisms (GCM) 10K type strain sequencing project: providing services to taxonomists for standard genome sequencing and annotation.</title>
        <authorList>
            <consortium name="The Broad Institute Genomics Platform"/>
            <consortium name="The Broad Institute Genome Sequencing Center for Infectious Disease"/>
            <person name="Wu L."/>
            <person name="Ma J."/>
        </authorList>
    </citation>
    <scope>NUCLEOTIDE SEQUENCE [LARGE SCALE GENOMIC DNA]</scope>
    <source>
        <strain evidence="3">IBRC-M 10908</strain>
    </source>
</reference>
<feature type="compositionally biased region" description="Acidic residues" evidence="1">
    <location>
        <begin position="391"/>
        <end position="401"/>
    </location>
</feature>
<comment type="caution">
    <text evidence="2">The sequence shown here is derived from an EMBL/GenBank/DDBJ whole genome shotgun (WGS) entry which is preliminary data.</text>
</comment>
<feature type="compositionally biased region" description="Acidic residues" evidence="1">
    <location>
        <begin position="206"/>
        <end position="222"/>
    </location>
</feature>
<dbReference type="RefSeq" id="WP_380618077.1">
    <property type="nucleotide sequence ID" value="NZ_JBHSDK010000004.1"/>
</dbReference>
<dbReference type="EMBL" id="JBHSDK010000004">
    <property type="protein sequence ID" value="MFC4334337.1"/>
    <property type="molecule type" value="Genomic_DNA"/>
</dbReference>
<keyword evidence="3" id="KW-1185">Reference proteome</keyword>
<feature type="compositionally biased region" description="Low complexity" evidence="1">
    <location>
        <begin position="311"/>
        <end position="340"/>
    </location>
</feature>
<organism evidence="2 3">
    <name type="scientific">Salininema proteolyticum</name>
    <dbReference type="NCBI Taxonomy" id="1607685"/>
    <lineage>
        <taxon>Bacteria</taxon>
        <taxon>Bacillati</taxon>
        <taxon>Actinomycetota</taxon>
        <taxon>Actinomycetes</taxon>
        <taxon>Glycomycetales</taxon>
        <taxon>Glycomycetaceae</taxon>
        <taxon>Salininema</taxon>
    </lineage>
</organism>
<accession>A0ABV8TV46</accession>
<evidence type="ECO:0008006" key="4">
    <source>
        <dbReference type="Google" id="ProtNLM"/>
    </source>
</evidence>
<protein>
    <recommendedName>
        <fullName evidence="4">PPE family protein</fullName>
    </recommendedName>
</protein>
<feature type="region of interest" description="Disordered" evidence="1">
    <location>
        <begin position="166"/>
        <end position="222"/>
    </location>
</feature>
<dbReference type="InterPro" id="IPR036689">
    <property type="entry name" value="ESAT-6-like_sf"/>
</dbReference>
<proteinExistence type="predicted"/>
<name>A0ABV8TV46_9ACTN</name>
<evidence type="ECO:0000256" key="1">
    <source>
        <dbReference type="SAM" id="MobiDB-lite"/>
    </source>
</evidence>
<feature type="region of interest" description="Disordered" evidence="1">
    <location>
        <begin position="279"/>
        <end position="401"/>
    </location>
</feature>
<dbReference type="Proteomes" id="UP001595823">
    <property type="component" value="Unassembled WGS sequence"/>
</dbReference>
<feature type="compositionally biased region" description="Polar residues" evidence="1">
    <location>
        <begin position="281"/>
        <end position="291"/>
    </location>
</feature>
<evidence type="ECO:0000313" key="2">
    <source>
        <dbReference type="EMBL" id="MFC4334337.1"/>
    </source>
</evidence>